<evidence type="ECO:0000256" key="2">
    <source>
        <dbReference type="SAM" id="Coils"/>
    </source>
</evidence>
<evidence type="ECO:0000313" key="4">
    <source>
        <dbReference type="EMBL" id="VAX00675.1"/>
    </source>
</evidence>
<accession>A0A3B1B342</accession>
<gene>
    <name evidence="4" type="ORF">MNBD_GAMMA22-2832</name>
</gene>
<evidence type="ECO:0000256" key="1">
    <source>
        <dbReference type="ARBA" id="ARBA00043985"/>
    </source>
</evidence>
<dbReference type="AlphaFoldDB" id="A0A3B1B342"/>
<evidence type="ECO:0000256" key="3">
    <source>
        <dbReference type="SAM" id="MobiDB-lite"/>
    </source>
</evidence>
<dbReference type="PANTHER" id="PTHR31088:SF9">
    <property type="entry name" value="PHAGE SHOCK PROTEIN A"/>
    <property type="match status" value="1"/>
</dbReference>
<protein>
    <recommendedName>
        <fullName evidence="5">PspA/IM30 family protein</fullName>
    </recommendedName>
</protein>
<name>A0A3B1B342_9ZZZZ</name>
<feature type="coiled-coil region" evidence="2">
    <location>
        <begin position="28"/>
        <end position="116"/>
    </location>
</feature>
<dbReference type="Pfam" id="PF04012">
    <property type="entry name" value="PspA_IM30"/>
    <property type="match status" value="1"/>
</dbReference>
<dbReference type="PANTHER" id="PTHR31088">
    <property type="entry name" value="MEMBRANE-ASSOCIATED PROTEIN VIPP1, CHLOROPLASTIC"/>
    <property type="match status" value="1"/>
</dbReference>
<feature type="region of interest" description="Disordered" evidence="3">
    <location>
        <begin position="174"/>
        <end position="230"/>
    </location>
</feature>
<organism evidence="4">
    <name type="scientific">hydrothermal vent metagenome</name>
    <dbReference type="NCBI Taxonomy" id="652676"/>
    <lineage>
        <taxon>unclassified sequences</taxon>
        <taxon>metagenomes</taxon>
        <taxon>ecological metagenomes</taxon>
    </lineage>
</organism>
<dbReference type="EMBL" id="UOFS01000045">
    <property type="protein sequence ID" value="VAX00675.1"/>
    <property type="molecule type" value="Genomic_DNA"/>
</dbReference>
<keyword evidence="2" id="KW-0175">Coiled coil</keyword>
<feature type="compositionally biased region" description="Basic and acidic residues" evidence="3">
    <location>
        <begin position="200"/>
        <end position="209"/>
    </location>
</feature>
<feature type="compositionally biased region" description="Acidic residues" evidence="3">
    <location>
        <begin position="190"/>
        <end position="199"/>
    </location>
</feature>
<evidence type="ECO:0008006" key="5">
    <source>
        <dbReference type="Google" id="ProtNLM"/>
    </source>
</evidence>
<dbReference type="InterPro" id="IPR007157">
    <property type="entry name" value="PspA_VIPP1"/>
</dbReference>
<reference evidence="4" key="1">
    <citation type="submission" date="2018-06" db="EMBL/GenBank/DDBJ databases">
        <authorList>
            <person name="Zhirakovskaya E."/>
        </authorList>
    </citation>
    <scope>NUCLEOTIDE SEQUENCE</scope>
</reference>
<proteinExistence type="inferred from homology"/>
<comment type="similarity">
    <text evidence="1">Belongs to the PspA/Vipp/IM30 family.</text>
</comment>
<sequence>MSIFGDIITAIKGGASEVGESIVDSQAIRIYEQEIREAETAIQKAKKSLTGLKTSEIGLKRSLNTLNNDIADYETKAMQALDSGQEDLATEVAGRIDELEQERNGIKEEFDNLKKEVASIYSLIKKREKVIQKNKRELEKVKTVQQLQNATNSISANIAATGSSEHRVSKALDRIKKKQQRTNDSMEAGEWLEEQDSSDDLDRKLKEGGIGKSSGGANSVLERLKAKQNK</sequence>